<comment type="similarity">
    <text evidence="2 8">Belongs to the SAICAR synthetase family.</text>
</comment>
<dbReference type="Gene3D" id="3.30.200.20">
    <property type="entry name" value="Phosphorylase Kinase, domain 1"/>
    <property type="match status" value="1"/>
</dbReference>
<evidence type="ECO:0000256" key="3">
    <source>
        <dbReference type="ARBA" id="ARBA00022598"/>
    </source>
</evidence>
<dbReference type="InterPro" id="IPR018236">
    <property type="entry name" value="SAICAR_synthetase_CS"/>
</dbReference>
<dbReference type="Pfam" id="PF01259">
    <property type="entry name" value="SAICAR_synt"/>
    <property type="match status" value="1"/>
</dbReference>
<proteinExistence type="inferred from homology"/>
<evidence type="ECO:0000256" key="1">
    <source>
        <dbReference type="ARBA" id="ARBA00004672"/>
    </source>
</evidence>
<dbReference type="Proteomes" id="UP000241436">
    <property type="component" value="Unassembled WGS sequence"/>
</dbReference>
<sequence>MTESVVHWTEFHDLVLHARGKVRDIYDFGDSLLLVATDRISAFDVVLPTAIPGKGRVLTALSAFWFQMTADLTPNHLITTDVEAYPKACQPYRETLAGRSMLVRKTKPLPIECIVRGYLSGSGWAEYQKTGAVCGISLPAGLLESCRLDPPLFTPSTKAEQGAHDVNITFDEAAAQLGLELAERVRDLSLALYERARAYALERGIIIADTKFEFGLLDGNLIFIDEVLTPDSSRFWPCDTYTPGRSQPSYDKQFVRDYLKSIAWEMKAPGPELPPEIVARTSAKYQEALIQLTGADLSS</sequence>
<keyword evidence="6 8" id="KW-0067">ATP-binding</keyword>
<dbReference type="AlphaFoldDB" id="A0A2T4U1B1"/>
<organism evidence="10 11">
    <name type="scientific">Candidatus Methylomirabilis limnetica</name>
    <dbReference type="NCBI Taxonomy" id="2033718"/>
    <lineage>
        <taxon>Bacteria</taxon>
        <taxon>Candidatus Methylomirabilota</taxon>
        <taxon>Candidatus Methylomirabilia</taxon>
        <taxon>Candidatus Methylomirabilales</taxon>
        <taxon>Candidatus Methylomirabilaceae</taxon>
        <taxon>Candidatus Methylomirabilis</taxon>
    </lineage>
</organism>
<dbReference type="EMBL" id="NVQC01000008">
    <property type="protein sequence ID" value="PTL37154.1"/>
    <property type="molecule type" value="Genomic_DNA"/>
</dbReference>
<comment type="pathway">
    <text evidence="1 8">Purine metabolism; IMP biosynthesis via de novo pathway; 5-amino-1-(5-phospho-D-ribosyl)imidazole-4-carboxamide from 5-amino-1-(5-phospho-D-ribosyl)imidazole-4-carboxylate: step 1/2.</text>
</comment>
<dbReference type="HAMAP" id="MF_00137">
    <property type="entry name" value="SAICAR_synth"/>
    <property type="match status" value="1"/>
</dbReference>
<protein>
    <recommendedName>
        <fullName evidence="8">Phosphoribosylaminoimidazole-succinocarboxamide synthase</fullName>
        <ecNumber evidence="8">6.3.2.6</ecNumber>
    </recommendedName>
    <alternativeName>
        <fullName evidence="8">SAICAR synthetase</fullName>
    </alternativeName>
</protein>
<dbReference type="FunFam" id="3.30.470.20:FF:000015">
    <property type="entry name" value="Phosphoribosylaminoimidazole-succinocarboxamide synthase"/>
    <property type="match status" value="1"/>
</dbReference>
<evidence type="ECO:0000256" key="8">
    <source>
        <dbReference type="HAMAP-Rule" id="MF_00137"/>
    </source>
</evidence>
<dbReference type="CDD" id="cd01414">
    <property type="entry name" value="SAICAR_synt_Sc"/>
    <property type="match status" value="1"/>
</dbReference>
<dbReference type="InterPro" id="IPR001636">
    <property type="entry name" value="SAICAR_synth"/>
</dbReference>
<dbReference type="PANTHER" id="PTHR43700:SF1">
    <property type="entry name" value="PHOSPHORIBOSYLAMINOIMIDAZOLE-SUCCINOCARBOXAMIDE SYNTHASE"/>
    <property type="match status" value="1"/>
</dbReference>
<accession>A0A2T4U1B1</accession>
<dbReference type="RefSeq" id="WP_107561027.1">
    <property type="nucleotide sequence ID" value="NZ_NVQC01000008.1"/>
</dbReference>
<dbReference type="UniPathway" id="UPA00074">
    <property type="reaction ID" value="UER00131"/>
</dbReference>
<evidence type="ECO:0000313" key="10">
    <source>
        <dbReference type="EMBL" id="PTL37154.1"/>
    </source>
</evidence>
<evidence type="ECO:0000256" key="7">
    <source>
        <dbReference type="ARBA" id="ARBA00048475"/>
    </source>
</evidence>
<dbReference type="PANTHER" id="PTHR43700">
    <property type="entry name" value="PHOSPHORIBOSYLAMINOIMIDAZOLE-SUCCINOCARBOXAMIDE SYNTHASE"/>
    <property type="match status" value="1"/>
</dbReference>
<keyword evidence="4 8" id="KW-0547">Nucleotide-binding</keyword>
<dbReference type="PROSITE" id="PS01058">
    <property type="entry name" value="SAICAR_SYNTHETASE_2"/>
    <property type="match status" value="1"/>
</dbReference>
<evidence type="ECO:0000256" key="5">
    <source>
        <dbReference type="ARBA" id="ARBA00022755"/>
    </source>
</evidence>
<reference evidence="11" key="2">
    <citation type="journal article" date="2018" name="Environ. Microbiol.">
        <title>Bloom of a denitrifying methanotroph, 'Candidatus Methylomirabilis limnetica', in a deep stratified lake.</title>
        <authorList>
            <person name="Graf J.S."/>
            <person name="Mayr M.J."/>
            <person name="Marchant H.K."/>
            <person name="Tienken D."/>
            <person name="Hach P.F."/>
            <person name="Brand A."/>
            <person name="Schubert C.J."/>
            <person name="Kuypers M.M."/>
            <person name="Milucka J."/>
        </authorList>
    </citation>
    <scope>NUCLEOTIDE SEQUENCE [LARGE SCALE GENOMIC DNA]</scope>
    <source>
        <strain evidence="11">Zug</strain>
    </source>
</reference>
<evidence type="ECO:0000259" key="9">
    <source>
        <dbReference type="Pfam" id="PF01259"/>
    </source>
</evidence>
<keyword evidence="5 8" id="KW-0658">Purine biosynthesis</keyword>
<dbReference type="InterPro" id="IPR028923">
    <property type="entry name" value="SAICAR_synt/ADE2_N"/>
</dbReference>
<evidence type="ECO:0000313" key="11">
    <source>
        <dbReference type="Proteomes" id="UP000241436"/>
    </source>
</evidence>
<feature type="domain" description="SAICAR synthetase/ADE2 N-terminal" evidence="9">
    <location>
        <begin position="18"/>
        <end position="267"/>
    </location>
</feature>
<dbReference type="SUPFAM" id="SSF56104">
    <property type="entry name" value="SAICAR synthase-like"/>
    <property type="match status" value="1"/>
</dbReference>
<comment type="catalytic activity">
    <reaction evidence="7 8">
        <text>5-amino-1-(5-phospho-D-ribosyl)imidazole-4-carboxylate + L-aspartate + ATP = (2S)-2-[5-amino-1-(5-phospho-beta-D-ribosyl)imidazole-4-carboxamido]succinate + ADP + phosphate + 2 H(+)</text>
        <dbReference type="Rhea" id="RHEA:22628"/>
        <dbReference type="ChEBI" id="CHEBI:15378"/>
        <dbReference type="ChEBI" id="CHEBI:29991"/>
        <dbReference type="ChEBI" id="CHEBI:30616"/>
        <dbReference type="ChEBI" id="CHEBI:43474"/>
        <dbReference type="ChEBI" id="CHEBI:58443"/>
        <dbReference type="ChEBI" id="CHEBI:77657"/>
        <dbReference type="ChEBI" id="CHEBI:456216"/>
        <dbReference type="EC" id="6.3.2.6"/>
    </reaction>
</comment>
<name>A0A2T4U1B1_9BACT</name>
<dbReference type="NCBIfam" id="NF010568">
    <property type="entry name" value="PRK13961.1"/>
    <property type="match status" value="1"/>
</dbReference>
<evidence type="ECO:0000256" key="4">
    <source>
        <dbReference type="ARBA" id="ARBA00022741"/>
    </source>
</evidence>
<evidence type="ECO:0000256" key="2">
    <source>
        <dbReference type="ARBA" id="ARBA00010190"/>
    </source>
</evidence>
<reference evidence="10 11" key="1">
    <citation type="submission" date="2017-09" db="EMBL/GenBank/DDBJ databases">
        <title>Bloom of a denitrifying methanotroph, Candidatus Methylomirabilis limnetica, in a deep stratified lake.</title>
        <authorList>
            <person name="Graf J.S."/>
            <person name="Marchant H.K."/>
            <person name="Tienken D."/>
            <person name="Hach P.F."/>
            <person name="Brand A."/>
            <person name="Schubert C.J."/>
            <person name="Kuypers M.M."/>
            <person name="Milucka J."/>
        </authorList>
    </citation>
    <scope>NUCLEOTIDE SEQUENCE [LARGE SCALE GENOMIC DNA]</scope>
    <source>
        <strain evidence="10 11">Zug</strain>
    </source>
</reference>
<dbReference type="PROSITE" id="PS01057">
    <property type="entry name" value="SAICAR_SYNTHETASE_1"/>
    <property type="match status" value="1"/>
</dbReference>
<dbReference type="GO" id="GO:0005524">
    <property type="term" value="F:ATP binding"/>
    <property type="evidence" value="ECO:0007669"/>
    <property type="project" value="UniProtKB-KW"/>
</dbReference>
<dbReference type="OrthoDB" id="9801549at2"/>
<evidence type="ECO:0000256" key="6">
    <source>
        <dbReference type="ARBA" id="ARBA00022840"/>
    </source>
</evidence>
<keyword evidence="3 8" id="KW-0436">Ligase</keyword>
<keyword evidence="11" id="KW-1185">Reference proteome</keyword>
<dbReference type="GO" id="GO:0006189">
    <property type="term" value="P:'de novo' IMP biosynthetic process"/>
    <property type="evidence" value="ECO:0007669"/>
    <property type="project" value="UniProtKB-UniRule"/>
</dbReference>
<comment type="caution">
    <text evidence="10">The sequence shown here is derived from an EMBL/GenBank/DDBJ whole genome shotgun (WGS) entry which is preliminary data.</text>
</comment>
<dbReference type="GO" id="GO:0004639">
    <property type="term" value="F:phosphoribosylaminoimidazolesuccinocarboxamide synthase activity"/>
    <property type="evidence" value="ECO:0007669"/>
    <property type="project" value="UniProtKB-UniRule"/>
</dbReference>
<dbReference type="EC" id="6.3.2.6" evidence="8"/>
<dbReference type="GO" id="GO:0005737">
    <property type="term" value="C:cytoplasm"/>
    <property type="evidence" value="ECO:0007669"/>
    <property type="project" value="TreeGrafter"/>
</dbReference>
<dbReference type="Gene3D" id="3.30.470.20">
    <property type="entry name" value="ATP-grasp fold, B domain"/>
    <property type="match status" value="1"/>
</dbReference>
<dbReference type="NCBIfam" id="TIGR00081">
    <property type="entry name" value="purC"/>
    <property type="match status" value="1"/>
</dbReference>
<gene>
    <name evidence="8" type="primary">purC</name>
    <name evidence="10" type="ORF">CLG94_00900</name>
</gene>